<name>V6SPS1_9FLAO</name>
<keyword evidence="1" id="KW-0732">Signal</keyword>
<evidence type="ECO:0000313" key="3">
    <source>
        <dbReference type="EMBL" id="ESU28454.1"/>
    </source>
</evidence>
<proteinExistence type="predicted"/>
<accession>V6SPS1</accession>
<dbReference type="eggNOG" id="COG3637">
    <property type="taxonomic scope" value="Bacteria"/>
</dbReference>
<feature type="domain" description="Outer membrane protein beta-barrel" evidence="2">
    <location>
        <begin position="34"/>
        <end position="197"/>
    </location>
</feature>
<evidence type="ECO:0000259" key="2">
    <source>
        <dbReference type="Pfam" id="PF13568"/>
    </source>
</evidence>
<dbReference type="Pfam" id="PF13568">
    <property type="entry name" value="OMP_b-brl_2"/>
    <property type="match status" value="1"/>
</dbReference>
<comment type="caution">
    <text evidence="3">The sequence shown here is derived from an EMBL/GenBank/DDBJ whole genome shotgun (WGS) entry which is preliminary data.</text>
</comment>
<dbReference type="EMBL" id="AVGG01000007">
    <property type="protein sequence ID" value="ESU28454.1"/>
    <property type="molecule type" value="Genomic_DNA"/>
</dbReference>
<protein>
    <recommendedName>
        <fullName evidence="2">Outer membrane protein beta-barrel domain-containing protein</fullName>
    </recommendedName>
</protein>
<reference evidence="3 4" key="1">
    <citation type="submission" date="2013-08" db="EMBL/GenBank/DDBJ databases">
        <title>Flavobacterium limnosediminis JC2902 genome sequencing.</title>
        <authorList>
            <person name="Lee K."/>
            <person name="Yi H."/>
            <person name="Park S."/>
            <person name="Chun J."/>
        </authorList>
    </citation>
    <scope>NUCLEOTIDE SEQUENCE [LARGE SCALE GENOMIC DNA]</scope>
    <source>
        <strain evidence="3 4">JC2902</strain>
    </source>
</reference>
<evidence type="ECO:0000256" key="1">
    <source>
        <dbReference type="SAM" id="SignalP"/>
    </source>
</evidence>
<dbReference type="STRING" id="1341181.FLJC2902T_18170"/>
<dbReference type="SUPFAM" id="SSF56925">
    <property type="entry name" value="OMPA-like"/>
    <property type="match status" value="1"/>
</dbReference>
<dbReference type="AlphaFoldDB" id="V6SPS1"/>
<dbReference type="InterPro" id="IPR011250">
    <property type="entry name" value="OMP/PagP_B-barrel"/>
</dbReference>
<dbReference type="InterPro" id="IPR025665">
    <property type="entry name" value="Beta-barrel_OMP_2"/>
</dbReference>
<organism evidence="3 4">
    <name type="scientific">Flavobacterium limnosediminis JC2902</name>
    <dbReference type="NCBI Taxonomy" id="1341181"/>
    <lineage>
        <taxon>Bacteria</taxon>
        <taxon>Pseudomonadati</taxon>
        <taxon>Bacteroidota</taxon>
        <taxon>Flavobacteriia</taxon>
        <taxon>Flavobacteriales</taxon>
        <taxon>Flavobacteriaceae</taxon>
        <taxon>Flavobacterium</taxon>
    </lineage>
</organism>
<evidence type="ECO:0000313" key="4">
    <source>
        <dbReference type="Proteomes" id="UP000018004"/>
    </source>
</evidence>
<dbReference type="Gene3D" id="2.40.160.20">
    <property type="match status" value="1"/>
</dbReference>
<sequence>MVFFLTFAKIFKNNKMKKFVLSVAAVLTIGFANAQEKAKNTSDVSYGVKAGLNLANIVGDDAGDANMYVGFNAGLFVEIPVADKLSIQPELLYSTQGSKAEENIEGYNFDLTMKLNYINVPVMFKYKVADKFSLEAGPYVGFLANSKIKYKSSIVSGSEDMDDLLKSTDFGLGFGMNYELSDIVFANARYQAGLTQIGDTGEGDDIKNSVFQIGLGIRF</sequence>
<feature type="signal peptide" evidence="1">
    <location>
        <begin position="1"/>
        <end position="34"/>
    </location>
</feature>
<gene>
    <name evidence="3" type="ORF">FLJC2902T_18170</name>
</gene>
<feature type="chain" id="PRO_5004751104" description="Outer membrane protein beta-barrel domain-containing protein" evidence="1">
    <location>
        <begin position="35"/>
        <end position="219"/>
    </location>
</feature>
<keyword evidence="4" id="KW-1185">Reference proteome</keyword>
<dbReference type="Proteomes" id="UP000018004">
    <property type="component" value="Unassembled WGS sequence"/>
</dbReference>
<dbReference type="PATRIC" id="fig|1341181.4.peg.1788"/>